<dbReference type="SMART" id="SM00213">
    <property type="entry name" value="UBQ"/>
    <property type="match status" value="1"/>
</dbReference>
<dbReference type="Gene3D" id="3.10.20.90">
    <property type="entry name" value="Phosphatidylinositol 3-kinase Catalytic Subunit, Chain A, domain 1"/>
    <property type="match status" value="1"/>
</dbReference>
<keyword evidence="3" id="KW-1185">Reference proteome</keyword>
<dbReference type="InterPro" id="IPR050158">
    <property type="entry name" value="Ubiquitin_ubiquitin-like"/>
</dbReference>
<dbReference type="Pfam" id="PF00240">
    <property type="entry name" value="ubiquitin"/>
    <property type="match status" value="1"/>
</dbReference>
<dbReference type="STRING" id="1077348.A0A2G8S4G4"/>
<dbReference type="InterPro" id="IPR019956">
    <property type="entry name" value="Ubiquitin_dom"/>
</dbReference>
<organism evidence="2 3">
    <name type="scientific">Ganoderma sinense ZZ0214-1</name>
    <dbReference type="NCBI Taxonomy" id="1077348"/>
    <lineage>
        <taxon>Eukaryota</taxon>
        <taxon>Fungi</taxon>
        <taxon>Dikarya</taxon>
        <taxon>Basidiomycota</taxon>
        <taxon>Agaricomycotina</taxon>
        <taxon>Agaricomycetes</taxon>
        <taxon>Polyporales</taxon>
        <taxon>Polyporaceae</taxon>
        <taxon>Ganoderma</taxon>
    </lineage>
</organism>
<name>A0A2G8S4G4_9APHY</name>
<dbReference type="PRINTS" id="PR00348">
    <property type="entry name" value="UBIQUITIN"/>
</dbReference>
<evidence type="ECO:0000259" key="1">
    <source>
        <dbReference type="PROSITE" id="PS50053"/>
    </source>
</evidence>
<evidence type="ECO:0000313" key="3">
    <source>
        <dbReference type="Proteomes" id="UP000230002"/>
    </source>
</evidence>
<dbReference type="SUPFAM" id="SSF54236">
    <property type="entry name" value="Ubiquitin-like"/>
    <property type="match status" value="1"/>
</dbReference>
<protein>
    <recommendedName>
        <fullName evidence="1">Ubiquitin-like domain-containing protein</fullName>
    </recommendedName>
</protein>
<dbReference type="PROSITE" id="PS50053">
    <property type="entry name" value="UBIQUITIN_2"/>
    <property type="match status" value="1"/>
</dbReference>
<dbReference type="InterPro" id="IPR029071">
    <property type="entry name" value="Ubiquitin-like_domsf"/>
</dbReference>
<evidence type="ECO:0000313" key="2">
    <source>
        <dbReference type="EMBL" id="PIL28617.1"/>
    </source>
</evidence>
<gene>
    <name evidence="2" type="ORF">GSI_08659</name>
</gene>
<sequence>MAQNLNSPTGKTIFIGCNLDDTIGALKLRIQDKEGIPPDQQRIIFAGKQLKDGFTLRDYNIQGGDSSVIHLVLRLRGEKPVIYLFPPTPIPDATVSVTLDPRWSFSHVYPLATPKRLDHGWQCIDWTVSAQPDGTLVEKDTGLELSYLFWEADSNASLPTSPPLSPADGALAEYFDPVYPALDCDSPTAVLLPFAKLLPYLDATLKKLSLHTAARNDFITYWLPKLAKQPFVALRFLPQAAYERAAALEVHPKPEVVTRVFMLFRGVSIEDAMQSAWSDALDRVGEVDWPKVVGIKDEAWDESRFRVLEWGAMEVL</sequence>
<comment type="caution">
    <text evidence="2">The sequence shown here is derived from an EMBL/GenBank/DDBJ whole genome shotgun (WGS) entry which is preliminary data.</text>
</comment>
<dbReference type="OrthoDB" id="2746623at2759"/>
<dbReference type="EMBL" id="AYKW01000023">
    <property type="protein sequence ID" value="PIL28617.1"/>
    <property type="molecule type" value="Genomic_DNA"/>
</dbReference>
<dbReference type="Proteomes" id="UP000230002">
    <property type="component" value="Unassembled WGS sequence"/>
</dbReference>
<reference evidence="2 3" key="1">
    <citation type="journal article" date="2015" name="Sci. Rep.">
        <title>Chromosome-level genome map provides insights into diverse defense mechanisms in the medicinal fungus Ganoderma sinense.</title>
        <authorList>
            <person name="Zhu Y."/>
            <person name="Xu J."/>
            <person name="Sun C."/>
            <person name="Zhou S."/>
            <person name="Xu H."/>
            <person name="Nelson D.R."/>
            <person name="Qian J."/>
            <person name="Song J."/>
            <person name="Luo H."/>
            <person name="Xiang L."/>
            <person name="Li Y."/>
            <person name="Xu Z."/>
            <person name="Ji A."/>
            <person name="Wang L."/>
            <person name="Lu S."/>
            <person name="Hayward A."/>
            <person name="Sun W."/>
            <person name="Li X."/>
            <person name="Schwartz D.C."/>
            <person name="Wang Y."/>
            <person name="Chen S."/>
        </authorList>
    </citation>
    <scope>NUCLEOTIDE SEQUENCE [LARGE SCALE GENOMIC DNA]</scope>
    <source>
        <strain evidence="2 3">ZZ0214-1</strain>
    </source>
</reference>
<dbReference type="AlphaFoldDB" id="A0A2G8S4G4"/>
<dbReference type="PROSITE" id="PS00299">
    <property type="entry name" value="UBIQUITIN_1"/>
    <property type="match status" value="1"/>
</dbReference>
<proteinExistence type="predicted"/>
<feature type="domain" description="Ubiquitin-like" evidence="1">
    <location>
        <begin position="1"/>
        <end position="71"/>
    </location>
</feature>
<dbReference type="PANTHER" id="PTHR10666">
    <property type="entry name" value="UBIQUITIN"/>
    <property type="match status" value="1"/>
</dbReference>
<dbReference type="InterPro" id="IPR000626">
    <property type="entry name" value="Ubiquitin-like_dom"/>
</dbReference>
<accession>A0A2G8S4G4</accession>
<dbReference type="InterPro" id="IPR019954">
    <property type="entry name" value="Ubiquitin_CS"/>
</dbReference>